<feature type="region of interest" description="Disordered" evidence="1">
    <location>
        <begin position="19"/>
        <end position="92"/>
    </location>
</feature>
<dbReference type="Proteomes" id="UP000887575">
    <property type="component" value="Unassembled WGS sequence"/>
</dbReference>
<protein>
    <submittedName>
        <fullName evidence="3">Uncharacterized protein</fullName>
    </submittedName>
</protein>
<dbReference type="WBParaSite" id="MBELARI_LOCUS7361">
    <property type="protein sequence ID" value="MBELARI_LOCUS7361"/>
    <property type="gene ID" value="MBELARI_LOCUS7361"/>
</dbReference>
<sequence>MSESKVNMSLDEVIKFNRKERQASRGRGTRGAGMRRGKVFHGARGGRGNVGMTRGIPSRGVAPRGAFNRQRRSAPTGRAGSRMNLNSIRGNINAGAPQNRMLNLMVKRAVKRALATTSRPRQGALNGGGILARRGLVRKAVGGGILRRVGGRGAFVGAAGLNRVQAQSRVIQRRVAPQHLIVQRSPMVARRFQRIASPDVMNRPMVVRQQTFPARARPQAQTVVVRRIVQAPPQRVQRTIVQRTISRQPQRQQIVERVIPRVRQQQVIRRPVQQQVVRVQRVIQRPQQQIQYVQQRQRGGNRGGVRRLQNRVQMERVNPRFEYENSPRIIVRHRRGFQNY</sequence>
<dbReference type="AlphaFoldDB" id="A0AAF3FK58"/>
<evidence type="ECO:0000313" key="2">
    <source>
        <dbReference type="Proteomes" id="UP000887575"/>
    </source>
</evidence>
<organism evidence="2 3">
    <name type="scientific">Mesorhabditis belari</name>
    <dbReference type="NCBI Taxonomy" id="2138241"/>
    <lineage>
        <taxon>Eukaryota</taxon>
        <taxon>Metazoa</taxon>
        <taxon>Ecdysozoa</taxon>
        <taxon>Nematoda</taxon>
        <taxon>Chromadorea</taxon>
        <taxon>Rhabditida</taxon>
        <taxon>Rhabditina</taxon>
        <taxon>Rhabditomorpha</taxon>
        <taxon>Rhabditoidea</taxon>
        <taxon>Rhabditidae</taxon>
        <taxon>Mesorhabditinae</taxon>
        <taxon>Mesorhabditis</taxon>
    </lineage>
</organism>
<evidence type="ECO:0000313" key="3">
    <source>
        <dbReference type="WBParaSite" id="MBELARI_LOCUS7361"/>
    </source>
</evidence>
<name>A0AAF3FK58_9BILA</name>
<accession>A0AAF3FK58</accession>
<proteinExistence type="predicted"/>
<evidence type="ECO:0000256" key="1">
    <source>
        <dbReference type="SAM" id="MobiDB-lite"/>
    </source>
</evidence>
<reference evidence="3" key="1">
    <citation type="submission" date="2024-02" db="UniProtKB">
        <authorList>
            <consortium name="WormBaseParasite"/>
        </authorList>
    </citation>
    <scope>IDENTIFICATION</scope>
</reference>
<keyword evidence="2" id="KW-1185">Reference proteome</keyword>